<dbReference type="CDD" id="cd04184">
    <property type="entry name" value="GT2_RfbC_Mx_like"/>
    <property type="match status" value="1"/>
</dbReference>
<dbReference type="EMBL" id="AP014545">
    <property type="protein sequence ID" value="BBB25112.1"/>
    <property type="molecule type" value="Genomic_DNA"/>
</dbReference>
<dbReference type="Gene3D" id="3.90.550.10">
    <property type="entry name" value="Spore Coat Polysaccharide Biosynthesis Protein SpsA, Chain A"/>
    <property type="match status" value="2"/>
</dbReference>
<dbReference type="InterPro" id="IPR029044">
    <property type="entry name" value="Nucleotide-diphossugar_trans"/>
</dbReference>
<dbReference type="Proteomes" id="UP000595663">
    <property type="component" value="Chromosome"/>
</dbReference>
<dbReference type="GO" id="GO:0016757">
    <property type="term" value="F:glycosyltransferase activity"/>
    <property type="evidence" value="ECO:0007669"/>
    <property type="project" value="UniProtKB-KW"/>
</dbReference>
<keyword evidence="2" id="KW-0808">Transferase</keyword>
<dbReference type="Pfam" id="PF00535">
    <property type="entry name" value="Glycos_transf_2"/>
    <property type="match status" value="2"/>
</dbReference>
<dbReference type="AlphaFoldDB" id="A0A7R6SS17"/>
<feature type="domain" description="Glycosyltransferase 2-like" evidence="1">
    <location>
        <begin position="483"/>
        <end position="661"/>
    </location>
</feature>
<gene>
    <name evidence="2" type="ORF">AMJAP_0513</name>
</gene>
<keyword evidence="3" id="KW-1185">Reference proteome</keyword>
<dbReference type="InterPro" id="IPR001173">
    <property type="entry name" value="Glyco_trans_2-like"/>
</dbReference>
<dbReference type="PANTHER" id="PTHR43179">
    <property type="entry name" value="RHAMNOSYLTRANSFERASE WBBL"/>
    <property type="match status" value="1"/>
</dbReference>
<name>A0A7R6SS17_9GAMM</name>
<dbReference type="OrthoDB" id="9801954at2"/>
<protein>
    <submittedName>
        <fullName evidence="2">Glycosyl transferase family 2</fullName>
    </submittedName>
</protein>
<dbReference type="RefSeq" id="WP_019620709.1">
    <property type="nucleotide sequence ID" value="NZ_AP014545.1"/>
</dbReference>
<reference evidence="2 3" key="1">
    <citation type="journal article" date="2008" name="Int. J. Syst. Evol. Microbiol.">
        <title>Amphritea japonica sp. nov. and Amphritea balenae sp. nov., isolated from the sediment adjacent to sperm whale carcasses off Kagoshima, Japan.</title>
        <authorList>
            <person name="Miyazaki M."/>
            <person name="Nogi Y."/>
            <person name="Fujiwara Y."/>
            <person name="Kawato M."/>
            <person name="Nagahama T."/>
            <person name="Kubokawa K."/>
            <person name="Horikoshi K."/>
        </authorList>
    </citation>
    <scope>NUCLEOTIDE SEQUENCE [LARGE SCALE GENOMIC DNA]</scope>
    <source>
        <strain evidence="2 3">ATCC BAA-1530</strain>
    </source>
</reference>
<accession>A0A7R6SS17</accession>
<dbReference type="KEGG" id="ajp:AMJAP_0513"/>
<proteinExistence type="predicted"/>
<feature type="domain" description="Glycosyltransferase 2-like" evidence="1">
    <location>
        <begin position="224"/>
        <end position="376"/>
    </location>
</feature>
<dbReference type="CDD" id="cd04186">
    <property type="entry name" value="GT_2_like_c"/>
    <property type="match status" value="1"/>
</dbReference>
<evidence type="ECO:0000259" key="1">
    <source>
        <dbReference type="Pfam" id="PF00535"/>
    </source>
</evidence>
<dbReference type="SUPFAM" id="SSF53448">
    <property type="entry name" value="Nucleotide-diphospho-sugar transferases"/>
    <property type="match status" value="2"/>
</dbReference>
<evidence type="ECO:0000313" key="3">
    <source>
        <dbReference type="Proteomes" id="UP000595663"/>
    </source>
</evidence>
<evidence type="ECO:0000313" key="2">
    <source>
        <dbReference type="EMBL" id="BBB25112.1"/>
    </source>
</evidence>
<sequence length="753" mass="86670">MLFKKIYEFLFVRKPKVKVLSGLIESDNEKYDWLSVNNDPQFNINTKFWIPGWYMLELIVDCEVDFANVSIYVNSGNGFREEERFDLPVRKNVVAKRLIYISIDTSRLRLDPVDFESNFSIKSLCFFWAPASFAHKKMFNKLSNMDPGFDSLSKKSAYEKIKKISKDSGKSWNRVVYDLYNKVFGEYKKVADYSRWVNAIESSDLRLKDIDSIISGFESQPKISIILPVYNVNRKYLRDCIDSVRLQSYSNWQLCIADDSSTLEETIDLLLEIEHTDDRIEIVWRKSNGHISAASNSALELVKGEYVLLLDHDDKLACNALFYIAEEINRHNSVQFIYSDEDKIDADNGRYSPHFKADWNQDLIYSQNYICHLSVFKTDRLIEIGGFRHGVEGSQDHDLVLRFTEGLCAKDIIHIPRILYHWRAIEGSTALNSNEKSYTSIAGLKAVSDVISVDNPQAKVVHGLVENSYRVIWPLPELLPLVSLLIPTRDGIEILKPCVDAILEQTEYKNFEILILDNQTKCSETLKYLDAIERRDSRVQVLRWDFPFNYSAINNFGVRNAKGSIIGLVNNDIEPINSDWLTEMVRQVSRPDIGCVGAKLYYPNDTLQHGGVILGLGGVAGHSHKYFPRNHSGYFFRLKLVQNLSAVTAACMLIRKDVYNKVRGLNETDLTVAFNDVDLCLKVRSAGYRNLWTPYAELYHHESVSRGAENNAKKRARARKEVEYMRKIWKAELDSDPAYNPHLTLAYEDFSLR</sequence>
<dbReference type="PANTHER" id="PTHR43179:SF7">
    <property type="entry name" value="RHAMNOSYLTRANSFERASE WBBL"/>
    <property type="match status" value="1"/>
</dbReference>
<organism evidence="2 3">
    <name type="scientific">Amphritea japonica ATCC BAA-1530</name>
    <dbReference type="NCBI Taxonomy" id="1278309"/>
    <lineage>
        <taxon>Bacteria</taxon>
        <taxon>Pseudomonadati</taxon>
        <taxon>Pseudomonadota</taxon>
        <taxon>Gammaproteobacteria</taxon>
        <taxon>Oceanospirillales</taxon>
        <taxon>Oceanospirillaceae</taxon>
        <taxon>Amphritea</taxon>
    </lineage>
</organism>